<proteinExistence type="predicted"/>
<dbReference type="Pfam" id="PF02680">
    <property type="entry name" value="DUF211"/>
    <property type="match status" value="1"/>
</dbReference>
<evidence type="ECO:0008006" key="3">
    <source>
        <dbReference type="Google" id="ProtNLM"/>
    </source>
</evidence>
<evidence type="ECO:0000313" key="1">
    <source>
        <dbReference type="EMBL" id="SFL32469.1"/>
    </source>
</evidence>
<dbReference type="EMBL" id="FOTC01000004">
    <property type="protein sequence ID" value="SFL32469.1"/>
    <property type="molecule type" value="Genomic_DNA"/>
</dbReference>
<dbReference type="InterPro" id="IPR023129">
    <property type="entry name" value="MTH889-like_dom_sf"/>
</dbReference>
<organism evidence="1 2">
    <name type="scientific">Halogranum rubrum</name>
    <dbReference type="NCBI Taxonomy" id="553466"/>
    <lineage>
        <taxon>Archaea</taxon>
        <taxon>Methanobacteriati</taxon>
        <taxon>Methanobacteriota</taxon>
        <taxon>Stenosarchaea group</taxon>
        <taxon>Halobacteria</taxon>
        <taxon>Halobacteriales</taxon>
        <taxon>Haloferacaceae</taxon>
    </lineage>
</organism>
<dbReference type="STRING" id="553466.SAMN04487950_3359"/>
<dbReference type="InterPro" id="IPR003831">
    <property type="entry name" value="DUF211"/>
</dbReference>
<dbReference type="RefSeq" id="WP_089870651.1">
    <property type="nucleotide sequence ID" value="NZ_FOTC01000004.1"/>
</dbReference>
<dbReference type="Proteomes" id="UP000199607">
    <property type="component" value="Unassembled WGS sequence"/>
</dbReference>
<dbReference type="SUPFAM" id="SSF160363">
    <property type="entry name" value="MTH889-like"/>
    <property type="match status" value="1"/>
</dbReference>
<keyword evidence="2" id="KW-1185">Reference proteome</keyword>
<evidence type="ECO:0000313" key="2">
    <source>
        <dbReference type="Proteomes" id="UP000199607"/>
    </source>
</evidence>
<dbReference type="PANTHER" id="PTHR42240:SF1">
    <property type="entry name" value="DUF211 DOMAIN-CONTAINING PROTEIN"/>
    <property type="match status" value="1"/>
</dbReference>
<dbReference type="PANTHER" id="PTHR42240">
    <property type="entry name" value="DUF211 DOMAIN-CONTAINING PROTEIN"/>
    <property type="match status" value="1"/>
</dbReference>
<protein>
    <recommendedName>
        <fullName evidence="3">DUF211 domain-containing protein</fullName>
    </recommendedName>
</protein>
<sequence length="95" mass="10183">MLNVRRLVLDLLKPHDPDVVTFAESVAGCEGVAGVNVVLMETDKEVQNVKMTIEGDSVPVDTVHDAVEDLGGTVHSIDEVVCGEVIVEESKTPQD</sequence>
<accession>A0A1I4GRE0</accession>
<reference evidence="2" key="1">
    <citation type="submission" date="2016-10" db="EMBL/GenBank/DDBJ databases">
        <authorList>
            <person name="Varghese N."/>
            <person name="Submissions S."/>
        </authorList>
    </citation>
    <scope>NUCLEOTIDE SEQUENCE [LARGE SCALE GENOMIC DNA]</scope>
    <source>
        <strain evidence="2">CGMCC 1.7738</strain>
    </source>
</reference>
<gene>
    <name evidence="1" type="ORF">SAMN04487950_3359</name>
</gene>
<dbReference type="AlphaFoldDB" id="A0A1I4GRE0"/>
<name>A0A1I4GRE0_9EURY</name>
<dbReference type="Gene3D" id="3.30.70.1340">
    <property type="entry name" value="MTH889-like domain"/>
    <property type="match status" value="1"/>
</dbReference>